<protein>
    <submittedName>
        <fullName evidence="2">Uncharacterized protein</fullName>
    </submittedName>
</protein>
<dbReference type="RefSeq" id="XP_068370533.1">
    <property type="nucleotide sequence ID" value="XM_068513537.1"/>
</dbReference>
<dbReference type="GeneID" id="94848241"/>
<keyword evidence="1" id="KW-1133">Transmembrane helix</keyword>
<dbReference type="VEuPathDB" id="TrichDB:TRFO_41014"/>
<comment type="caution">
    <text evidence="2">The sequence shown here is derived from an EMBL/GenBank/DDBJ whole genome shotgun (WGS) entry which is preliminary data.</text>
</comment>
<dbReference type="EMBL" id="MLAK01000004">
    <property type="protein sequence ID" value="OHT17397.1"/>
    <property type="molecule type" value="Genomic_DNA"/>
</dbReference>
<gene>
    <name evidence="2" type="ORF">TRFO_41014</name>
</gene>
<name>A0A1J4L624_9EUKA</name>
<evidence type="ECO:0000256" key="1">
    <source>
        <dbReference type="SAM" id="Phobius"/>
    </source>
</evidence>
<keyword evidence="1" id="KW-0812">Transmembrane</keyword>
<keyword evidence="1" id="KW-0472">Membrane</keyword>
<reference evidence="2" key="1">
    <citation type="submission" date="2016-10" db="EMBL/GenBank/DDBJ databases">
        <authorList>
            <person name="Benchimol M."/>
            <person name="Almeida L.G."/>
            <person name="Vasconcelos A.T."/>
            <person name="Perreira-Neves A."/>
            <person name="Rosa I.A."/>
            <person name="Tasca T."/>
            <person name="Bogo M.R."/>
            <person name="de Souza W."/>
        </authorList>
    </citation>
    <scope>NUCLEOTIDE SEQUENCE [LARGE SCALE GENOMIC DNA]</scope>
    <source>
        <strain evidence="2">K</strain>
    </source>
</reference>
<organism evidence="2 3">
    <name type="scientific">Tritrichomonas foetus</name>
    <dbReference type="NCBI Taxonomy" id="1144522"/>
    <lineage>
        <taxon>Eukaryota</taxon>
        <taxon>Metamonada</taxon>
        <taxon>Parabasalia</taxon>
        <taxon>Tritrichomonadida</taxon>
        <taxon>Tritrichomonadidae</taxon>
        <taxon>Tritrichomonas</taxon>
    </lineage>
</organism>
<keyword evidence="3" id="KW-1185">Reference proteome</keyword>
<dbReference type="Proteomes" id="UP000179807">
    <property type="component" value="Unassembled WGS sequence"/>
</dbReference>
<feature type="transmembrane region" description="Helical" evidence="1">
    <location>
        <begin position="1827"/>
        <end position="1851"/>
    </location>
</feature>
<proteinExistence type="predicted"/>
<evidence type="ECO:0000313" key="3">
    <source>
        <dbReference type="Proteomes" id="UP000179807"/>
    </source>
</evidence>
<accession>A0A1J4L624</accession>
<sequence>MFALISYFAVFSYASDYYVINSQETEGNKVSYKGRDYTVITFATKKTFASLDTILFLEDTKIPSGITFPSDGVYFVGDNNENVDISSLTNSLSVIPYGMLTVKGTNSQTLAIDKSITDGEITIDGCTINSLKIGRRTKLTTSSNTILPKYVESPSSGIIEITYDIIGCGHLIINSPISSGSIKIHAIAYNSEYSKYVNDAGNDFTLVSGTSLPSNLISVELSTTTTLQYGMKMNVEVESIDSTYKLKFTRHVDVQEVPKVCFNANGCSTGFTYVSDMSLAYGIETISAETAAKNIVLSASQLKGETLTIYLATIDKTKTSSIDIFPDALNKLESGIKIKILSGYNVNIEQEVQKALGSTNGHISSLELSNVKATYYGNGNIPITTDLTSLTISSNALSPLENKKVTVKYGKFSQYFDPLPYLIFPYDENKKITIPSVDFIYMGEMTSESDLTNIPLIAYSSSTELGLDTIKPDFENKILLDKIEIANTEFIFDVALEMKETFDKNVNYYGMGINLTEKEPVGDTPKVCFKINGATGNCPPEYDKVITTLSGIKNCSDLYLVYTDATDSITIPTSLMNMNDLKITGNNANPQHALTIILKFEVSNVIQKATLSTGSFILKSGAYDTIHHFCLENCDVTIPEGSGIYYKIEIDKLSKIQYTRTSINQITTIIHTDGDSIGYAKYSLGGLSSNSYVSILFEEMKSIKIANQVFFEIEGSTEIFEKFTYMFDTTITIDQIYSVAKKINGQSVSFIFEATGSQSLAFCYKPTDEFMCESGYIPVNTLEGIPKIEKLYVYQEASNKIYITGLSFNQIKDGVDIYTSTEFTYDTSKTILIRTKIDSSEDDVAFYKFHGHVYFQFDDSYPSRAQKIILDDGYFIYNKNVKCDVEVHEGSYFKMEYSNKPEHIDLHYGGSKATGIIYSSVNDDNNVLLPKLIFNGIKPSGEALQYPMFVDITTLRPPSNRIGASLHFENIIDNDGTIVLLNHHKTGENEYRYYLENRNVDDPLKILYGTANQNPELISFVNYSGLTNIVYMELTADMKDDFDIQYFQNITIQAKGSSYSITITGIDEDKEIYVSLSRIYLTFEAQVKTSHFSGEGYTTINSLPSTKLYIQEGGTFTFDTEVPDNLIEISSNSDQSLELKFNQSMPIIIISQRNYDCTITLLNSNDISLFDGKIKASVNDNVHFPYLVKNPYVNGQNQAELRINLQLIEKIISPKLCLGTVEQCNAIGLTASKGYTITELSDEYRYPSGYYNIEEIVYIQASYPNFFYDSFVPKESNKVVNITGHSQNRVSFNINLFSNEPENIYHSSFNLVENQISVNSRNCLIKYDSVVFNSCYGSLNGVTADNIIINRYSTVSLLGIPKSIQESVKIEMNYYNSESILFSFAKDDTDFYVPNITVNLYSAAFQPYSYTFGILDTYHTDIGDNLRKYLNNRFTIINKNSNCNFEISEKNQEGGSSNIYGYAISPKTEGDCREIPITFSPSSNSQSIIEPTTSIPDDKFDVDIVETDKDKIVIDDGKVEGIEIPDSGNVIILNSNNNFIIFSNKNNNKVNIYVAPAMSETVITIEPEENYENKQYGIVANNLNPTVDATLPKEGDKTYIPIRILADSYDSSLTLRINGSDDSTDTLSIKDIILQASDLVINIPQNIKTVKTDEILSYQSSGISLASNSASGKNLLTDSDTIIVSANMVLKALSNTELTNIIITDSITFNQSSHIRLSGTKSSLNNSNIIMLVNPQQLDGSFISFNDFKSNIGVPKSISIESTISSHSEKLSSDLLLIQGTDSQFECEKWASVVSTSLFDNHECRKVTDTEIGLFMTNNNPPKNNKLPLIIGVVVAVVVVIVIIIVVVVCVRRKNRSKSHSSSTSFNSSDDSVNL</sequence>
<evidence type="ECO:0000313" key="2">
    <source>
        <dbReference type="EMBL" id="OHT17397.1"/>
    </source>
</evidence>